<keyword evidence="2" id="KW-0812">Transmembrane</keyword>
<feature type="signal peptide" evidence="3">
    <location>
        <begin position="1"/>
        <end position="22"/>
    </location>
</feature>
<evidence type="ECO:0000313" key="4">
    <source>
        <dbReference type="EMBL" id="KAJ3445371.1"/>
    </source>
</evidence>
<comment type="caution">
    <text evidence="4">The sequence shown here is derived from an EMBL/GenBank/DDBJ whole genome shotgun (WGS) entry which is preliminary data.</text>
</comment>
<dbReference type="Proteomes" id="UP001146793">
    <property type="component" value="Unassembled WGS sequence"/>
</dbReference>
<reference evidence="4" key="1">
    <citation type="submission" date="2022-08" db="EMBL/GenBank/DDBJ databases">
        <title>Novel sulphate-reducing endosymbionts in the free-living metamonad Anaeramoeba.</title>
        <authorList>
            <person name="Jerlstrom-Hultqvist J."/>
            <person name="Cepicka I."/>
            <person name="Gallot-Lavallee L."/>
            <person name="Salas-Leiva D."/>
            <person name="Curtis B.A."/>
            <person name="Zahonova K."/>
            <person name="Pipaliya S."/>
            <person name="Dacks J."/>
            <person name="Roger A.J."/>
        </authorList>
    </citation>
    <scope>NUCLEOTIDE SEQUENCE</scope>
    <source>
        <strain evidence="4">Busselton2</strain>
    </source>
</reference>
<feature type="compositionally biased region" description="Polar residues" evidence="1">
    <location>
        <begin position="158"/>
        <end position="170"/>
    </location>
</feature>
<feature type="compositionally biased region" description="Acidic residues" evidence="1">
    <location>
        <begin position="360"/>
        <end position="369"/>
    </location>
</feature>
<feature type="compositionally biased region" description="Low complexity" evidence="1">
    <location>
        <begin position="331"/>
        <end position="355"/>
    </location>
</feature>
<evidence type="ECO:0000256" key="3">
    <source>
        <dbReference type="SAM" id="SignalP"/>
    </source>
</evidence>
<feature type="region of interest" description="Disordered" evidence="1">
    <location>
        <begin position="155"/>
        <end position="179"/>
    </location>
</feature>
<accession>A0AAV7ZW64</accession>
<feature type="region of interest" description="Disordered" evidence="1">
    <location>
        <begin position="326"/>
        <end position="369"/>
    </location>
</feature>
<evidence type="ECO:0000256" key="2">
    <source>
        <dbReference type="SAM" id="Phobius"/>
    </source>
</evidence>
<keyword evidence="3" id="KW-0732">Signal</keyword>
<feature type="chain" id="PRO_5043642068" evidence="3">
    <location>
        <begin position="23"/>
        <end position="369"/>
    </location>
</feature>
<proteinExistence type="predicted"/>
<gene>
    <name evidence="4" type="ORF">M0812_11244</name>
</gene>
<sequence length="369" mass="42175">MKTGYFVFLNFLLLTICYLAETKKSQNEIEPDLFLFHNSQEGIFYNKKGVRHPSCELSWAICNCDLHTRDNDLELGCWNAGRHNTLVIKEQYGNKEMSVYFGRECGDEDFKTLVITNYGSEKNQITKIEKIDNCFQIINIETTKPALQKQFNKDDLDNSNLKTKPNQNGNKHQKHNDLSEIDTEDPSLAVYNITEKAYLTIENSTLTFPVVFAAETITYSVESSTQSINLFCLIEAEYIYMYGRINSTNSPVELYTNITSNPFEVYFENTKFLGSGYLPVTILVVFEFILIIIFLYLFYKISLIRTGITHLLKSFTQVTEKTPLNKTENDLPSFSSSLPSSSPKNSELSNSNLSNTDNQISEEDSSLLD</sequence>
<feature type="transmembrane region" description="Helical" evidence="2">
    <location>
        <begin position="277"/>
        <end position="299"/>
    </location>
</feature>
<protein>
    <submittedName>
        <fullName evidence="4">Uncharacterized protein</fullName>
    </submittedName>
</protein>
<organism evidence="4 5">
    <name type="scientific">Anaeramoeba flamelloides</name>
    <dbReference type="NCBI Taxonomy" id="1746091"/>
    <lineage>
        <taxon>Eukaryota</taxon>
        <taxon>Metamonada</taxon>
        <taxon>Anaeramoebidae</taxon>
        <taxon>Anaeramoeba</taxon>
    </lineage>
</organism>
<keyword evidence="2" id="KW-0472">Membrane</keyword>
<evidence type="ECO:0000256" key="1">
    <source>
        <dbReference type="SAM" id="MobiDB-lite"/>
    </source>
</evidence>
<evidence type="ECO:0000313" key="5">
    <source>
        <dbReference type="Proteomes" id="UP001146793"/>
    </source>
</evidence>
<keyword evidence="2" id="KW-1133">Transmembrane helix</keyword>
<dbReference type="EMBL" id="JANTQA010000023">
    <property type="protein sequence ID" value="KAJ3445371.1"/>
    <property type="molecule type" value="Genomic_DNA"/>
</dbReference>
<name>A0AAV7ZW64_9EUKA</name>
<dbReference type="AlphaFoldDB" id="A0AAV7ZW64"/>